<evidence type="ECO:0000313" key="2">
    <source>
        <dbReference type="EMBL" id="QHT90478.1"/>
    </source>
</evidence>
<dbReference type="PANTHER" id="PTHR10742">
    <property type="entry name" value="FLAVIN MONOAMINE OXIDASE"/>
    <property type="match status" value="1"/>
</dbReference>
<reference evidence="2" key="1">
    <citation type="journal article" date="2020" name="Nature">
        <title>Giant virus diversity and host interactions through global metagenomics.</title>
        <authorList>
            <person name="Schulz F."/>
            <person name="Roux S."/>
            <person name="Paez-Espino D."/>
            <person name="Jungbluth S."/>
            <person name="Walsh D.A."/>
            <person name="Denef V.J."/>
            <person name="McMahon K.D."/>
            <person name="Konstantinidis K.T."/>
            <person name="Eloe-Fadrosh E.A."/>
            <person name="Kyrpides N.C."/>
            <person name="Woyke T."/>
        </authorList>
    </citation>
    <scope>NUCLEOTIDE SEQUENCE</scope>
    <source>
        <strain evidence="2">GVMAG-M-3300023184-68</strain>
    </source>
</reference>
<dbReference type="PANTHER" id="PTHR10742:SF410">
    <property type="entry name" value="LYSINE-SPECIFIC HISTONE DEMETHYLASE 2"/>
    <property type="match status" value="1"/>
</dbReference>
<dbReference type="EMBL" id="MN740154">
    <property type="protein sequence ID" value="QHT90478.1"/>
    <property type="molecule type" value="Genomic_DNA"/>
</dbReference>
<dbReference type="SUPFAM" id="SSF51905">
    <property type="entry name" value="FAD/NAD(P)-binding domain"/>
    <property type="match status" value="1"/>
</dbReference>
<dbReference type="InterPro" id="IPR002937">
    <property type="entry name" value="Amino_oxidase"/>
</dbReference>
<dbReference type="AlphaFoldDB" id="A0A6C0IBS7"/>
<dbReference type="Pfam" id="PF01593">
    <property type="entry name" value="Amino_oxidase"/>
    <property type="match status" value="1"/>
</dbReference>
<name>A0A6C0IBS7_9ZZZZ</name>
<organism evidence="2">
    <name type="scientific">viral metagenome</name>
    <dbReference type="NCBI Taxonomy" id="1070528"/>
    <lineage>
        <taxon>unclassified sequences</taxon>
        <taxon>metagenomes</taxon>
        <taxon>organismal metagenomes</taxon>
    </lineage>
</organism>
<evidence type="ECO:0000259" key="1">
    <source>
        <dbReference type="Pfam" id="PF01593"/>
    </source>
</evidence>
<feature type="domain" description="Amine oxidase" evidence="1">
    <location>
        <begin position="11"/>
        <end position="431"/>
    </location>
</feature>
<accession>A0A6C0IBS7</accession>
<dbReference type="InterPro" id="IPR050281">
    <property type="entry name" value="Flavin_monoamine_oxidase"/>
</dbReference>
<sequence>MYDIIVIGGGIAGLYTTYKIHKKSPQTKVLLIEKENRLGGRIHTFENKHMTVEAGAGRIHGSQPLVMGLIDELGLTTKLVKNSGSVVYRPANSNSETESSSSDAPQNHTLLEPVYNYLVDSIFGPKTLPITGLILTLVAVSKTYSKQYLQNHTLTQFAERVLTKDQVNYIKGSFGYYSELVIMNAYDAIKLLNELSPSNTFYSMKGGLEQIVDKMVTIIKRNPNIDILLRKEVSKIVYQESESVFDVYVENTKYQCKQCVCALPKPALLNLSIFTPIRPLLHKVECGTLCRIYSKFDQENLWFKDIDKFTTNNDLRMVIPYKPQEGVIMISYSDNIFADRWQKLYKKEGIRAVNRKLREDMLKSTGISIPMPKHTEIFYWNCGVGYWGVGADSHEVAEKMIQPYKKVNLFVCGENYSENGQQWIEGALDTADKVLSVLARGAESLLHY</sequence>
<protein>
    <recommendedName>
        <fullName evidence="1">Amine oxidase domain-containing protein</fullName>
    </recommendedName>
</protein>
<proteinExistence type="predicted"/>
<dbReference type="Gene3D" id="3.50.50.60">
    <property type="entry name" value="FAD/NAD(P)-binding domain"/>
    <property type="match status" value="1"/>
</dbReference>
<dbReference type="InterPro" id="IPR036188">
    <property type="entry name" value="FAD/NAD-bd_sf"/>
</dbReference>
<dbReference type="GO" id="GO:0016491">
    <property type="term" value="F:oxidoreductase activity"/>
    <property type="evidence" value="ECO:0007669"/>
    <property type="project" value="InterPro"/>
</dbReference>